<evidence type="ECO:0000313" key="1">
    <source>
        <dbReference type="EMBL" id="MXU89830.1"/>
    </source>
</evidence>
<name>A0A6B0UJG4_IXORI</name>
<organism evidence="1">
    <name type="scientific">Ixodes ricinus</name>
    <name type="common">Common tick</name>
    <name type="synonym">Acarus ricinus</name>
    <dbReference type="NCBI Taxonomy" id="34613"/>
    <lineage>
        <taxon>Eukaryota</taxon>
        <taxon>Metazoa</taxon>
        <taxon>Ecdysozoa</taxon>
        <taxon>Arthropoda</taxon>
        <taxon>Chelicerata</taxon>
        <taxon>Arachnida</taxon>
        <taxon>Acari</taxon>
        <taxon>Parasitiformes</taxon>
        <taxon>Ixodida</taxon>
        <taxon>Ixodoidea</taxon>
        <taxon>Ixodidae</taxon>
        <taxon>Ixodinae</taxon>
        <taxon>Ixodes</taxon>
    </lineage>
</organism>
<sequence>MWCKLKEKYIVIRIIILSMLAKNITRLRINNSSTLYTFLQKPVCHTEVFIVCAWKCQWLTTVERSSINAMSLGDLGAQTFHAVRSHSITRYTHNNWCPRIVGEKWPRNDT</sequence>
<proteinExistence type="predicted"/>
<dbReference type="EMBL" id="GIFC01007747">
    <property type="protein sequence ID" value="MXU89830.1"/>
    <property type="molecule type" value="Transcribed_RNA"/>
</dbReference>
<dbReference type="AlphaFoldDB" id="A0A6B0UJG4"/>
<accession>A0A6B0UJG4</accession>
<protein>
    <submittedName>
        <fullName evidence="1">Putative secreted protein</fullName>
    </submittedName>
</protein>
<reference evidence="1" key="1">
    <citation type="submission" date="2019-12" db="EMBL/GenBank/DDBJ databases">
        <title>An insight into the sialome of adult female Ixodes ricinus ticks feeding for 6 days.</title>
        <authorList>
            <person name="Perner J."/>
            <person name="Ribeiro J.M.C."/>
        </authorList>
    </citation>
    <scope>NUCLEOTIDE SEQUENCE</scope>
    <source>
        <strain evidence="1">Semi-engorged</strain>
        <tissue evidence="1">Salivary glands</tissue>
    </source>
</reference>